<evidence type="ECO:0000256" key="4">
    <source>
        <dbReference type="ARBA" id="ARBA00035233"/>
    </source>
</evidence>
<evidence type="ECO:0000256" key="1">
    <source>
        <dbReference type="ARBA" id="ARBA00010592"/>
    </source>
</evidence>
<organism evidence="8 9">
    <name type="scientific">Bemisia tabaci</name>
    <name type="common">Sweetpotato whitefly</name>
    <name type="synonym">Aleurodes tabaci</name>
    <dbReference type="NCBI Taxonomy" id="7038"/>
    <lineage>
        <taxon>Eukaryota</taxon>
        <taxon>Metazoa</taxon>
        <taxon>Ecdysozoa</taxon>
        <taxon>Arthropoda</taxon>
        <taxon>Hexapoda</taxon>
        <taxon>Insecta</taxon>
        <taxon>Pterygota</taxon>
        <taxon>Neoptera</taxon>
        <taxon>Paraneoptera</taxon>
        <taxon>Hemiptera</taxon>
        <taxon>Sternorrhyncha</taxon>
        <taxon>Aleyrodoidea</taxon>
        <taxon>Aleyrodidae</taxon>
        <taxon>Aleyrodinae</taxon>
        <taxon>Bemisia</taxon>
    </lineage>
</organism>
<feature type="region of interest" description="Disordered" evidence="7">
    <location>
        <begin position="29"/>
        <end position="107"/>
    </location>
</feature>
<gene>
    <name evidence="8" type="ORF">BEMITA_LOCUS3830</name>
</gene>
<dbReference type="GO" id="GO:0003735">
    <property type="term" value="F:structural constituent of ribosome"/>
    <property type="evidence" value="ECO:0007669"/>
    <property type="project" value="InterPro"/>
</dbReference>
<dbReference type="PANTHER" id="PTHR10715">
    <property type="entry name" value="60S RIBOSOMAL PROTEIN L6"/>
    <property type="match status" value="1"/>
</dbReference>
<evidence type="ECO:0000256" key="6">
    <source>
        <dbReference type="ARBA" id="ARBA00046388"/>
    </source>
</evidence>
<evidence type="ECO:0000313" key="9">
    <source>
        <dbReference type="Proteomes" id="UP001152759"/>
    </source>
</evidence>
<dbReference type="InterPro" id="IPR008991">
    <property type="entry name" value="Translation_prot_SH3-like_sf"/>
</dbReference>
<dbReference type="GO" id="GO:0000027">
    <property type="term" value="P:ribosomal large subunit assembly"/>
    <property type="evidence" value="ECO:0007669"/>
    <property type="project" value="TreeGrafter"/>
</dbReference>
<comment type="similarity">
    <text evidence="1">Belongs to the eukaryotic ribosomal protein eL6 family.</text>
</comment>
<reference evidence="8" key="1">
    <citation type="submission" date="2021-12" db="EMBL/GenBank/DDBJ databases">
        <authorList>
            <person name="King R."/>
        </authorList>
    </citation>
    <scope>NUCLEOTIDE SEQUENCE</scope>
</reference>
<evidence type="ECO:0000256" key="7">
    <source>
        <dbReference type="SAM" id="MobiDB-lite"/>
    </source>
</evidence>
<name>A0A9P0A5A7_BEMTA</name>
<feature type="compositionally biased region" description="Basic and acidic residues" evidence="7">
    <location>
        <begin position="40"/>
        <end position="53"/>
    </location>
</feature>
<protein>
    <recommendedName>
        <fullName evidence="4">Large ribosomal subunit protein eL6</fullName>
    </recommendedName>
    <alternativeName>
        <fullName evidence="5">60S ribosomal protein L6</fullName>
    </alternativeName>
</protein>
<feature type="compositionally biased region" description="Basic residues" evidence="7">
    <location>
        <begin position="54"/>
        <end position="65"/>
    </location>
</feature>
<dbReference type="GO" id="GO:0003723">
    <property type="term" value="F:RNA binding"/>
    <property type="evidence" value="ECO:0007669"/>
    <property type="project" value="TreeGrafter"/>
</dbReference>
<dbReference type="InterPro" id="IPR014722">
    <property type="entry name" value="Rib_uL2_dom2"/>
</dbReference>
<dbReference type="Gene3D" id="2.30.30.30">
    <property type="match status" value="1"/>
</dbReference>
<dbReference type="InterPro" id="IPR041997">
    <property type="entry name" value="Ribosomal_eL6_KOW"/>
</dbReference>
<dbReference type="FunFam" id="2.30.30.30:FF:000070">
    <property type="entry name" value="60S ribosomal protein L6"/>
    <property type="match status" value="1"/>
</dbReference>
<dbReference type="PANTHER" id="PTHR10715:SF0">
    <property type="entry name" value="LARGE RIBOSOMAL SUBUNIT PROTEIN EL6"/>
    <property type="match status" value="1"/>
</dbReference>
<dbReference type="Proteomes" id="UP001152759">
    <property type="component" value="Chromosome 2"/>
</dbReference>
<keyword evidence="9" id="KW-1185">Reference proteome</keyword>
<dbReference type="CDD" id="cd13156">
    <property type="entry name" value="KOW_RPL6"/>
    <property type="match status" value="1"/>
</dbReference>
<dbReference type="SUPFAM" id="SSF50104">
    <property type="entry name" value="Translation proteins SH3-like domain"/>
    <property type="match status" value="1"/>
</dbReference>
<proteinExistence type="inferred from homology"/>
<keyword evidence="2" id="KW-0689">Ribosomal protein</keyword>
<comment type="subunit">
    <text evidence="6">Component of the large ribosomal subunit. May bind IPO9 with low affinity.</text>
</comment>
<evidence type="ECO:0000256" key="2">
    <source>
        <dbReference type="ARBA" id="ARBA00022980"/>
    </source>
</evidence>
<evidence type="ECO:0000313" key="8">
    <source>
        <dbReference type="EMBL" id="CAH0384511.1"/>
    </source>
</evidence>
<accession>A0A9P0A5A7</accession>
<evidence type="ECO:0000256" key="3">
    <source>
        <dbReference type="ARBA" id="ARBA00023274"/>
    </source>
</evidence>
<dbReference type="GO" id="GO:0002181">
    <property type="term" value="P:cytoplasmic translation"/>
    <property type="evidence" value="ECO:0007669"/>
    <property type="project" value="TreeGrafter"/>
</dbReference>
<dbReference type="GO" id="GO:0022625">
    <property type="term" value="C:cytosolic large ribosomal subunit"/>
    <property type="evidence" value="ECO:0007669"/>
    <property type="project" value="TreeGrafter"/>
</dbReference>
<dbReference type="InterPro" id="IPR000915">
    <property type="entry name" value="60S_ribosomal_eL6"/>
</dbReference>
<dbReference type="AlphaFoldDB" id="A0A9P0A5A7"/>
<dbReference type="Pfam" id="PF01159">
    <property type="entry name" value="Ribosomal_L6e"/>
    <property type="match status" value="1"/>
</dbReference>
<dbReference type="EMBL" id="OU963863">
    <property type="protein sequence ID" value="CAH0384511.1"/>
    <property type="molecule type" value="Genomic_DNA"/>
</dbReference>
<keyword evidence="3" id="KW-0687">Ribonucleoprotein</keyword>
<evidence type="ECO:0000256" key="5">
    <source>
        <dbReference type="ARBA" id="ARBA00035351"/>
    </source>
</evidence>
<sequence length="403" mass="47213">MSCFHHLPIGRRPFFTESCETIEMADVEKAAKAKKAAKKPKADKPKKASDAPRKPRPVAKNRPPKKPLVLAPPPKAPKKVKAVKPRLPGSEFKRQQKLKAQKEKEKKRLDARLKKVKSKKATGLKKTIFQLKSKNALPKGKKRRHQEKAKYRAAVELAVGKTLNPRLTEILKTSLFKIQDKKFEKEITKDRERSLEKRSPQYKLYKSKKGKVHKVWLQKTKKVFNIYNSGREVKRAKTRNYHLKRFRPSLKRGSVLILLSGLHKAKRVILLKTLSNGLLLVTGPHKLNKCPIRRVHQNYVIGTSTRLDISKVRIPKHINNEYFRRINMLKKKTKKETKKTEGELFVSEEQKYKPSEQRKKDQEYIDNQILEVIKKHKDKKFIYGYLSSMFRLQNRQFPHRMNF</sequence>
<dbReference type="KEGG" id="btab:109030007"/>